<dbReference type="Pfam" id="PF07228">
    <property type="entry name" value="SpoIIE"/>
    <property type="match status" value="1"/>
</dbReference>
<organism evidence="2 3">
    <name type="scientific">Methylomonas albis</name>
    <dbReference type="NCBI Taxonomy" id="1854563"/>
    <lineage>
        <taxon>Bacteria</taxon>
        <taxon>Pseudomonadati</taxon>
        <taxon>Pseudomonadota</taxon>
        <taxon>Gammaproteobacteria</taxon>
        <taxon>Methylococcales</taxon>
        <taxon>Methylococcaceae</taxon>
        <taxon>Methylomonas</taxon>
    </lineage>
</organism>
<proteinExistence type="predicted"/>
<name>A0ABR9D4M7_9GAMM</name>
<dbReference type="InterPro" id="IPR001932">
    <property type="entry name" value="PPM-type_phosphatase-like_dom"/>
</dbReference>
<dbReference type="InterPro" id="IPR036457">
    <property type="entry name" value="PPM-type-like_dom_sf"/>
</dbReference>
<evidence type="ECO:0000259" key="1">
    <source>
        <dbReference type="Pfam" id="PF07228"/>
    </source>
</evidence>
<evidence type="ECO:0000313" key="2">
    <source>
        <dbReference type="EMBL" id="MBD9356827.1"/>
    </source>
</evidence>
<dbReference type="EMBL" id="JACXSS010000001">
    <property type="protein sequence ID" value="MBD9356827.1"/>
    <property type="molecule type" value="Genomic_DNA"/>
</dbReference>
<dbReference type="Proteomes" id="UP000652176">
    <property type="component" value="Unassembled WGS sequence"/>
</dbReference>
<feature type="domain" description="PPM-type phosphatase" evidence="1">
    <location>
        <begin position="2"/>
        <end position="64"/>
    </location>
</feature>
<evidence type="ECO:0000313" key="3">
    <source>
        <dbReference type="Proteomes" id="UP000652176"/>
    </source>
</evidence>
<sequence>MFSYSDGLTDAQNADGESFSEARALALFKQQFDSPDKSAELYKTFIDFIDPHKAQDDMSLLVVDCALLQS</sequence>
<accession>A0ABR9D4M7</accession>
<protein>
    <submittedName>
        <fullName evidence="2">SpoIIE family protein phosphatase</fullName>
    </submittedName>
</protein>
<reference evidence="2 3" key="1">
    <citation type="submission" date="2020-09" db="EMBL/GenBank/DDBJ databases">
        <title>Methylomonas albis sp. nov. and Methylomonas fluvii sp. nov.: Two cold-adapted methanotrophs from the River Elbe and an amended description of Methylovulum psychrotolerans strain Eb1.</title>
        <authorList>
            <person name="Bussmann I.K."/>
            <person name="Klings K.-W."/>
            <person name="Warnstedt J."/>
            <person name="Hoppert M."/>
            <person name="Saborowski A."/>
            <person name="Horn F."/>
            <person name="Liebner S."/>
        </authorList>
    </citation>
    <scope>NUCLEOTIDE SEQUENCE [LARGE SCALE GENOMIC DNA]</scope>
    <source>
        <strain evidence="2 3">EbA</strain>
    </source>
</reference>
<gene>
    <name evidence="2" type="ORF">IE877_13200</name>
</gene>
<comment type="caution">
    <text evidence="2">The sequence shown here is derived from an EMBL/GenBank/DDBJ whole genome shotgun (WGS) entry which is preliminary data.</text>
</comment>
<dbReference type="Gene3D" id="3.60.40.10">
    <property type="entry name" value="PPM-type phosphatase domain"/>
    <property type="match status" value="1"/>
</dbReference>
<dbReference type="RefSeq" id="WP_192377284.1">
    <property type="nucleotide sequence ID" value="NZ_CAJHIV010000001.1"/>
</dbReference>
<keyword evidence="3" id="KW-1185">Reference proteome</keyword>